<keyword evidence="6" id="KW-0560">Oxidoreductase</keyword>
<dbReference type="AlphaFoldDB" id="A0AB39DHI6"/>
<evidence type="ECO:0000313" key="17">
    <source>
        <dbReference type="EMBL" id="XDJ81422.1"/>
    </source>
</evidence>
<dbReference type="KEGG" id="cgin:ABRZ00_02605"/>
<dbReference type="Gene3D" id="3.40.605.10">
    <property type="entry name" value="Aldehyde Dehydrogenase, Chain A, domain 1"/>
    <property type="match status" value="1"/>
</dbReference>
<dbReference type="InterPro" id="IPR000873">
    <property type="entry name" value="AMP-dep_synth/lig_dom"/>
</dbReference>
<dbReference type="EMBL" id="CP158259">
    <property type="protein sequence ID" value="XDJ60485.1"/>
    <property type="molecule type" value="Genomic_DNA"/>
</dbReference>
<dbReference type="Pfam" id="PF00501">
    <property type="entry name" value="AMP-binding"/>
    <property type="match status" value="1"/>
</dbReference>
<evidence type="ECO:0000313" key="16">
    <source>
        <dbReference type="EMBL" id="XDJ73595.1"/>
    </source>
</evidence>
<dbReference type="Pfam" id="PF05893">
    <property type="entry name" value="LuxC"/>
    <property type="match status" value="1"/>
</dbReference>
<comment type="catalytic activity">
    <reaction evidence="8">
        <text>a long-chain fatty aldehyde + NADP(+) + CoA = a long-chain fatty acyl-CoA + NADPH + H(+)</text>
        <dbReference type="Rhea" id="RHEA:15437"/>
        <dbReference type="ChEBI" id="CHEBI:15378"/>
        <dbReference type="ChEBI" id="CHEBI:17176"/>
        <dbReference type="ChEBI" id="CHEBI:57287"/>
        <dbReference type="ChEBI" id="CHEBI:57783"/>
        <dbReference type="ChEBI" id="CHEBI:58349"/>
        <dbReference type="ChEBI" id="CHEBI:83139"/>
        <dbReference type="EC" id="1.2.1.50"/>
    </reaction>
</comment>
<dbReference type="InterPro" id="IPR008670">
    <property type="entry name" value="CoA_reduct_LuxC"/>
</dbReference>
<evidence type="ECO:0000256" key="8">
    <source>
        <dbReference type="ARBA" id="ARBA00049412"/>
    </source>
</evidence>
<evidence type="ECO:0000256" key="3">
    <source>
        <dbReference type="ARBA" id="ARBA00010915"/>
    </source>
</evidence>
<evidence type="ECO:0000256" key="1">
    <source>
        <dbReference type="ARBA" id="ARBA00003277"/>
    </source>
</evidence>
<dbReference type="InterPro" id="IPR016161">
    <property type="entry name" value="Ald_DH/histidinol_DH"/>
</dbReference>
<evidence type="ECO:0000259" key="9">
    <source>
        <dbReference type="Pfam" id="PF00501"/>
    </source>
</evidence>
<dbReference type="EMBL" id="CP158268">
    <property type="protein sequence ID" value="XDJ84445.1"/>
    <property type="molecule type" value="Genomic_DNA"/>
</dbReference>
<dbReference type="GO" id="GO:0008218">
    <property type="term" value="P:bioluminescence"/>
    <property type="evidence" value="ECO:0007669"/>
    <property type="project" value="UniProtKB-KW"/>
</dbReference>
<gene>
    <name evidence="15" type="ORF">ABRY91_08515</name>
    <name evidence="13" type="ORF">ABRY92_10845</name>
    <name evidence="17" type="ORF">ABRY96_06795</name>
    <name evidence="16" type="ORF">ABRY97_08110</name>
    <name evidence="12" type="ORF">ABRZ00_02605</name>
    <name evidence="11" type="ORF">ABRZ01_02965</name>
    <name evidence="10" type="ORF">ABRZ02_13770</name>
    <name evidence="14" type="ORF">ABRZ03_06150</name>
    <name evidence="18" type="ORF">ABRZ08_09380</name>
</gene>
<comment type="pathway">
    <text evidence="2">Lipid metabolism; fatty acid reduction for biolumincescence.</text>
</comment>
<evidence type="ECO:0000256" key="5">
    <source>
        <dbReference type="ARBA" id="ARBA00022857"/>
    </source>
</evidence>
<evidence type="ECO:0000313" key="18">
    <source>
        <dbReference type="EMBL" id="XDJ84445.1"/>
    </source>
</evidence>
<dbReference type="Gene3D" id="3.40.309.10">
    <property type="entry name" value="Aldehyde Dehydrogenase, Chain A, domain 2"/>
    <property type="match status" value="1"/>
</dbReference>
<dbReference type="GO" id="GO:0003995">
    <property type="term" value="F:acyl-CoA dehydrogenase activity"/>
    <property type="evidence" value="ECO:0007669"/>
    <property type="project" value="InterPro"/>
</dbReference>
<dbReference type="PANTHER" id="PTHR43845:SF1">
    <property type="entry name" value="BLR5969 PROTEIN"/>
    <property type="match status" value="1"/>
</dbReference>
<dbReference type="EMBL" id="CP158257">
    <property type="protein sequence ID" value="XDJ56087.1"/>
    <property type="molecule type" value="Genomic_DNA"/>
</dbReference>
<dbReference type="SUPFAM" id="SSF53720">
    <property type="entry name" value="ALDH-like"/>
    <property type="match status" value="1"/>
</dbReference>
<dbReference type="EC" id="1.2.1.50" evidence="4"/>
<evidence type="ECO:0000256" key="6">
    <source>
        <dbReference type="ARBA" id="ARBA00023002"/>
    </source>
</evidence>
<protein>
    <recommendedName>
        <fullName evidence="4">long-chain-fatty-acyl-CoA reductase</fullName>
        <ecNumber evidence="4">1.2.1.50</ecNumber>
    </recommendedName>
</protein>
<reference evidence="11" key="1">
    <citation type="submission" date="2024-05" db="EMBL/GenBank/DDBJ databases">
        <authorList>
            <person name="Luo Y.-C."/>
            <person name="Nicholds J."/>
            <person name="Mortimer T."/>
            <person name="Maboni G."/>
        </authorList>
    </citation>
    <scope>NUCLEOTIDE SEQUENCE</scope>
    <source>
        <strain evidence="18">140124</strain>
        <strain evidence="17">143751</strain>
        <strain evidence="16">143811</strain>
        <strain evidence="15">145849</strain>
        <strain evidence="14">145850</strain>
        <strain evidence="13">145852</strain>
        <strain evidence="12">150221</strain>
        <strain evidence="11">150964</strain>
        <strain evidence="10">153271</strain>
    </source>
</reference>
<sequence>MEIEDKEHTMDARATERHFWFGRWLSQEALEHELGTLEAHIADTLVQPFPLEALLAAAQQVADSLAQGSELYQRLAALAAHTNEPEEVAQLLQGAAQALQRDALLARLRAELGATHPASIERRYPARQFEAWLPVGCLVHVMPSNVFLVAALGLIEGLLAGNLNIVKLSARDSSFAAVFAEALCEADASGQLRNYIAVLRFPSSESATLEALFSHADTLSAWGGESAIAAIRRMAPQGVRVVTWGHKLSFGYLAADILADETTRSQALKAFSADVCRLDQQACSSPQTLFLECAPEALHAYADELAAHLAAISPTIPGQTPETAEQAEITTVTQVAKAEEALGLTRVIEDPEGRWRIYVDTRPGLRPSPLFRSIWVKRVDRGQLVKMLRPMRAWLQTCGLACGLGSLAELTRALFATGVTRVVRPGEMTDSYVGAPHDGVYALQQFTRRVTLDAPESAHDTGSLSQLETTAPGAPPLVPIMTKQGFLEAAAPVGIPELIFRSGGSSGVTVFSTFTWADYHAQMQTAAHGLLAAGFDPQQDYAMNLFMAGNMYGSFISFWTILEKMGARVVPMAMVTDFAMIASTIAQLKVNTLIGSPSHLIALFEQEGQRLNGVVEKVFYGGEALTRAQRRRLQETFGVRTVKSVAYGSNDAGPIGYQCAHCTGGEHHLFESIQDMEIVALEEDAPVPSGETGRILLTTSASLRSHPSIVRYEIGDTGRWLEGPCACGRQDRRFELQGRSSDLFKAGGPFFNARRFSDILDSKLEYSGLSQLHVLEEGNNIILELWIHEGSGLSEDVVAQSIRRHYPEVEFCCTVSTTFHFRVKTVADVAFVRVAASGKLKPVCDHRIH</sequence>
<dbReference type="RefSeq" id="WP_368641244.1">
    <property type="nucleotide sequence ID" value="NZ_CP158253.1"/>
</dbReference>
<dbReference type="EMBL" id="CP158261">
    <property type="protein sequence ID" value="XDJ65475.1"/>
    <property type="molecule type" value="Genomic_DNA"/>
</dbReference>
<dbReference type="Gene3D" id="3.40.50.12780">
    <property type="entry name" value="N-terminal domain of ligase-like"/>
    <property type="match status" value="1"/>
</dbReference>
<evidence type="ECO:0000313" key="13">
    <source>
        <dbReference type="EMBL" id="XDJ60485.1"/>
    </source>
</evidence>
<feature type="domain" description="AMP-dependent synthetase/ligase" evidence="9">
    <location>
        <begin position="565"/>
        <end position="698"/>
    </location>
</feature>
<comment type="similarity">
    <text evidence="3">Belongs to the LuxC family.</text>
</comment>
<dbReference type="InterPro" id="IPR042099">
    <property type="entry name" value="ANL_N_sf"/>
</dbReference>
<keyword evidence="5" id="KW-0521">NADP</keyword>
<dbReference type="EMBL" id="CP158260">
    <property type="protein sequence ID" value="XDJ64899.1"/>
    <property type="molecule type" value="Genomic_DNA"/>
</dbReference>
<evidence type="ECO:0000256" key="7">
    <source>
        <dbReference type="ARBA" id="ARBA00023223"/>
    </source>
</evidence>
<evidence type="ECO:0000256" key="4">
    <source>
        <dbReference type="ARBA" id="ARBA00013020"/>
    </source>
</evidence>
<evidence type="ECO:0000313" key="14">
    <source>
        <dbReference type="EMBL" id="XDJ64899.1"/>
    </source>
</evidence>
<dbReference type="EMBL" id="CP158253">
    <property type="protein sequence ID" value="XDJ44692.1"/>
    <property type="molecule type" value="Genomic_DNA"/>
</dbReference>
<evidence type="ECO:0000313" key="15">
    <source>
        <dbReference type="EMBL" id="XDJ65475.1"/>
    </source>
</evidence>
<evidence type="ECO:0000313" key="11">
    <source>
        <dbReference type="EMBL" id="XDJ53474.1"/>
    </source>
</evidence>
<organism evidence="11">
    <name type="scientific">Castellaniella ginsengisoli</name>
    <dbReference type="NCBI Taxonomy" id="546114"/>
    <lineage>
        <taxon>Bacteria</taxon>
        <taxon>Pseudomonadati</taxon>
        <taxon>Pseudomonadota</taxon>
        <taxon>Betaproteobacteria</taxon>
        <taxon>Burkholderiales</taxon>
        <taxon>Alcaligenaceae</taxon>
        <taxon>Castellaniella</taxon>
    </lineage>
</organism>
<comment type="function">
    <text evidence="1">LuxC is the fatty acid reductase enzyme responsible for synthesis of the aldehyde substrate for the luminescent reaction catalyzed by luciferase.</text>
</comment>
<dbReference type="EMBL" id="CP158256">
    <property type="protein sequence ID" value="XDJ53474.1"/>
    <property type="molecule type" value="Genomic_DNA"/>
</dbReference>
<evidence type="ECO:0000256" key="2">
    <source>
        <dbReference type="ARBA" id="ARBA00004908"/>
    </source>
</evidence>
<evidence type="ECO:0000313" key="12">
    <source>
        <dbReference type="EMBL" id="XDJ56087.1"/>
    </source>
</evidence>
<name>A0AB39DHI6_9BURK</name>
<proteinExistence type="inferred from homology"/>
<dbReference type="GO" id="GO:0050062">
    <property type="term" value="F:long-chain-fatty-acyl-CoA reductase activity"/>
    <property type="evidence" value="ECO:0007669"/>
    <property type="project" value="UniProtKB-EC"/>
</dbReference>
<accession>A0AB39DHI6</accession>
<dbReference type="InterPro" id="IPR016162">
    <property type="entry name" value="Ald_DH_N"/>
</dbReference>
<dbReference type="GeneID" id="93066389"/>
<dbReference type="EMBL" id="CP158266">
    <property type="protein sequence ID" value="XDJ81422.1"/>
    <property type="molecule type" value="Genomic_DNA"/>
</dbReference>
<dbReference type="PANTHER" id="PTHR43845">
    <property type="entry name" value="BLR5969 PROTEIN"/>
    <property type="match status" value="1"/>
</dbReference>
<dbReference type="InterPro" id="IPR016163">
    <property type="entry name" value="Ald_DH_C"/>
</dbReference>
<dbReference type="EMBL" id="CP158264">
    <property type="protein sequence ID" value="XDJ73595.1"/>
    <property type="molecule type" value="Genomic_DNA"/>
</dbReference>
<evidence type="ECO:0000313" key="10">
    <source>
        <dbReference type="EMBL" id="XDJ44692.1"/>
    </source>
</evidence>
<keyword evidence="7" id="KW-0455">Luminescence</keyword>
<dbReference type="SUPFAM" id="SSF56801">
    <property type="entry name" value="Acetyl-CoA synthetase-like"/>
    <property type="match status" value="1"/>
</dbReference>